<proteinExistence type="inferred from homology"/>
<keyword evidence="10" id="KW-1185">Reference proteome</keyword>
<dbReference type="Proteomes" id="UP000033695">
    <property type="component" value="Unassembled WGS sequence"/>
</dbReference>
<organism evidence="9 10">
    <name type="scientific">Bombilactobacillus mellis</name>
    <dbReference type="NCBI Taxonomy" id="1218508"/>
    <lineage>
        <taxon>Bacteria</taxon>
        <taxon>Bacillati</taxon>
        <taxon>Bacillota</taxon>
        <taxon>Bacilli</taxon>
        <taxon>Lactobacillales</taxon>
        <taxon>Lactobacillaceae</taxon>
        <taxon>Bombilactobacillus</taxon>
    </lineage>
</organism>
<evidence type="ECO:0000256" key="3">
    <source>
        <dbReference type="ARBA" id="ARBA00022741"/>
    </source>
</evidence>
<dbReference type="InterPro" id="IPR031475">
    <property type="entry name" value="NBD_C"/>
</dbReference>
<dbReference type="InterPro" id="IPR010737">
    <property type="entry name" value="4-carb_acid_sugar_kinase_N"/>
</dbReference>
<keyword evidence="2" id="KW-0808">Transferase</keyword>
<dbReference type="Pfam" id="PF07005">
    <property type="entry name" value="SBD_N"/>
    <property type="match status" value="1"/>
</dbReference>
<dbReference type="Pfam" id="PF17042">
    <property type="entry name" value="NBD_C"/>
    <property type="match status" value="1"/>
</dbReference>
<dbReference type="RefSeq" id="WP_045922025.1">
    <property type="nucleotide sequence ID" value="NZ_JBHTHW010000004.1"/>
</dbReference>
<dbReference type="Gene3D" id="3.40.980.20">
    <property type="entry name" value="Four-carbon acid sugar kinase, nucleotide binding domain"/>
    <property type="match status" value="1"/>
</dbReference>
<dbReference type="HOGENOM" id="CLU_029424_0_1_9"/>
<feature type="domain" description="Four-carbon acid sugar kinase nucleotide binding" evidence="8">
    <location>
        <begin position="232"/>
        <end position="397"/>
    </location>
</feature>
<dbReference type="InterPro" id="IPR042213">
    <property type="entry name" value="NBD_C_sf"/>
</dbReference>
<evidence type="ECO:0000256" key="2">
    <source>
        <dbReference type="ARBA" id="ARBA00022679"/>
    </source>
</evidence>
<evidence type="ECO:0000256" key="6">
    <source>
        <dbReference type="ARBA" id="ARBA00023277"/>
    </source>
</evidence>
<dbReference type="OrthoDB" id="9778478at2"/>
<evidence type="ECO:0000259" key="8">
    <source>
        <dbReference type="Pfam" id="PF17042"/>
    </source>
</evidence>
<keyword evidence="3" id="KW-0547">Nucleotide-binding</keyword>
<evidence type="ECO:0000256" key="5">
    <source>
        <dbReference type="ARBA" id="ARBA00022840"/>
    </source>
</evidence>
<feature type="domain" description="Four-carbon acid sugar kinase N-terminal" evidence="7">
    <location>
        <begin position="5"/>
        <end position="219"/>
    </location>
</feature>
<name>A0A0F4KXD4_9LACO</name>
<dbReference type="InterPro" id="IPR037051">
    <property type="entry name" value="4-carb_acid_sugar_kinase_N_sf"/>
</dbReference>
<dbReference type="SUPFAM" id="SSF142764">
    <property type="entry name" value="YgbK-like"/>
    <property type="match status" value="1"/>
</dbReference>
<evidence type="ECO:0000256" key="4">
    <source>
        <dbReference type="ARBA" id="ARBA00022777"/>
    </source>
</evidence>
<evidence type="ECO:0000313" key="10">
    <source>
        <dbReference type="Proteomes" id="UP000033695"/>
    </source>
</evidence>
<evidence type="ECO:0000259" key="7">
    <source>
        <dbReference type="Pfam" id="PF07005"/>
    </source>
</evidence>
<keyword evidence="5" id="KW-0067">ATP-binding</keyword>
<accession>A0A0F4KXD4</accession>
<dbReference type="AlphaFoldDB" id="A0A0F4KXD4"/>
<evidence type="ECO:0008006" key="11">
    <source>
        <dbReference type="Google" id="ProtNLM"/>
    </source>
</evidence>
<sequence length="420" mass="47157">MKKYLIIADDFTGANDTGVQLTKKSIPTKVKFSDSLEDKVESLVIDTETRNLSSEETKRKLIKILSPVNLDSYDYVIKKVDSTLRGNIVEELQIIDNLYTPDLIIFDNALPSLNRIIKNGILYVNGVRGIKTDFSKDPIKPLKEDNILRILDRAFPNENKRLFSLEDLRKNNFEIENDCRLYACDSINDQDMQVLVHKFLKKVHDKRILWIGSSGIMEAILNEIYPANPSLGLVGSVSQVTRKQIEYAAQNNVTVVAVPISQVYKNENYSEYVDLAIQSLRNRRDTIIASSASCDIQELDNTRQSLVNEGLSMDEINSVVQSVLGGICRKVIEKQTINGLFITGGDTAKGFFDGIRANSVSIKEEIAIGVPLMRVNGGIFDSLNIVTKAGAFGYDDLITYSFKKLKENSFKTDFPQEYAV</sequence>
<dbReference type="GO" id="GO:0016301">
    <property type="term" value="F:kinase activity"/>
    <property type="evidence" value="ECO:0007669"/>
    <property type="project" value="UniProtKB-KW"/>
</dbReference>
<dbReference type="STRING" id="1218508.JG29_01080"/>
<comment type="caution">
    <text evidence="9">The sequence shown here is derived from an EMBL/GenBank/DDBJ whole genome shotgun (WGS) entry which is preliminary data.</text>
</comment>
<keyword evidence="4" id="KW-0418">Kinase</keyword>
<dbReference type="Gene3D" id="3.40.50.10840">
    <property type="entry name" value="Putative sugar-binding, N-terminal domain"/>
    <property type="match status" value="1"/>
</dbReference>
<dbReference type="EMBL" id="JXBZ01000002">
    <property type="protein sequence ID" value="KJY51065.1"/>
    <property type="molecule type" value="Genomic_DNA"/>
</dbReference>
<keyword evidence="6" id="KW-0119">Carbohydrate metabolism</keyword>
<gene>
    <name evidence="9" type="ORF">JG29_01080</name>
</gene>
<dbReference type="GO" id="GO:0005524">
    <property type="term" value="F:ATP binding"/>
    <property type="evidence" value="ECO:0007669"/>
    <property type="project" value="UniProtKB-KW"/>
</dbReference>
<protein>
    <recommendedName>
        <fullName evidence="11">Four-carbon acid sugar kinase family protein</fullName>
    </recommendedName>
</protein>
<dbReference type="PATRIC" id="fig|1218508.4.peg.112"/>
<reference evidence="9 10" key="1">
    <citation type="submission" date="2014-12" db="EMBL/GenBank/DDBJ databases">
        <title>Comparative genomics of the lactic acid bacteria isolated from the honey bee gut.</title>
        <authorList>
            <person name="Ellegaard K.M."/>
            <person name="Tamarit D."/>
            <person name="Javelind E."/>
            <person name="Olofsson T."/>
            <person name="Andersson S.G."/>
            <person name="Vasquez A."/>
        </authorList>
    </citation>
    <scope>NUCLEOTIDE SEQUENCE [LARGE SCALE GENOMIC DNA]</scope>
    <source>
        <strain evidence="9 10">Hon2</strain>
    </source>
</reference>
<evidence type="ECO:0000313" key="9">
    <source>
        <dbReference type="EMBL" id="KJY51065.1"/>
    </source>
</evidence>
<evidence type="ECO:0000256" key="1">
    <source>
        <dbReference type="ARBA" id="ARBA00005715"/>
    </source>
</evidence>
<comment type="similarity">
    <text evidence="1">Belongs to the four-carbon acid sugar kinase family.</text>
</comment>